<protein>
    <submittedName>
        <fullName evidence="8">Uncharacterized protein</fullName>
    </submittedName>
</protein>
<name>A0A8J1TG55_OWEFU</name>
<comment type="caution">
    <text evidence="8">The sequence shown here is derived from an EMBL/GenBank/DDBJ whole genome shotgun (WGS) entry which is preliminary data.</text>
</comment>
<accession>A0A8J1TG55</accession>
<dbReference type="InterPro" id="IPR007593">
    <property type="entry name" value="CD225/Dispanin_fam"/>
</dbReference>
<evidence type="ECO:0000313" key="9">
    <source>
        <dbReference type="Proteomes" id="UP000749559"/>
    </source>
</evidence>
<dbReference type="EMBL" id="CAIIXF020000002">
    <property type="protein sequence ID" value="CAH1776830.1"/>
    <property type="molecule type" value="Genomic_DNA"/>
</dbReference>
<reference evidence="8" key="1">
    <citation type="submission" date="2022-03" db="EMBL/GenBank/DDBJ databases">
        <authorList>
            <person name="Martin C."/>
        </authorList>
    </citation>
    <scope>NUCLEOTIDE SEQUENCE</scope>
</reference>
<evidence type="ECO:0000256" key="7">
    <source>
        <dbReference type="SAM" id="Phobius"/>
    </source>
</evidence>
<dbReference type="GO" id="GO:0016020">
    <property type="term" value="C:membrane"/>
    <property type="evidence" value="ECO:0007669"/>
    <property type="project" value="UniProtKB-SubCell"/>
</dbReference>
<keyword evidence="3 7" id="KW-0812">Transmembrane</keyword>
<organism evidence="8 9">
    <name type="scientific">Owenia fusiformis</name>
    <name type="common">Polychaete worm</name>
    <dbReference type="NCBI Taxonomy" id="6347"/>
    <lineage>
        <taxon>Eukaryota</taxon>
        <taxon>Metazoa</taxon>
        <taxon>Spiralia</taxon>
        <taxon>Lophotrochozoa</taxon>
        <taxon>Annelida</taxon>
        <taxon>Polychaeta</taxon>
        <taxon>Sedentaria</taxon>
        <taxon>Canalipalpata</taxon>
        <taxon>Sabellida</taxon>
        <taxon>Oweniida</taxon>
        <taxon>Oweniidae</taxon>
        <taxon>Owenia</taxon>
    </lineage>
</organism>
<evidence type="ECO:0000256" key="4">
    <source>
        <dbReference type="ARBA" id="ARBA00022989"/>
    </source>
</evidence>
<gene>
    <name evidence="8" type="ORF">OFUS_LOCUS3964</name>
</gene>
<evidence type="ECO:0000256" key="1">
    <source>
        <dbReference type="ARBA" id="ARBA00004370"/>
    </source>
</evidence>
<feature type="transmembrane region" description="Helical" evidence="7">
    <location>
        <begin position="101"/>
        <end position="125"/>
    </location>
</feature>
<feature type="region of interest" description="Disordered" evidence="6">
    <location>
        <begin position="1"/>
        <end position="20"/>
    </location>
</feature>
<evidence type="ECO:0000256" key="2">
    <source>
        <dbReference type="ARBA" id="ARBA00006843"/>
    </source>
</evidence>
<evidence type="ECO:0000256" key="5">
    <source>
        <dbReference type="ARBA" id="ARBA00023136"/>
    </source>
</evidence>
<dbReference type="Proteomes" id="UP000749559">
    <property type="component" value="Unassembled WGS sequence"/>
</dbReference>
<comment type="subcellular location">
    <subcellularLocation>
        <location evidence="1">Membrane</location>
    </subcellularLocation>
</comment>
<keyword evidence="9" id="KW-1185">Reference proteome</keyword>
<keyword evidence="4 7" id="KW-1133">Transmembrane helix</keyword>
<sequence>MTCCEADDSDTEMPREKDHMSMTELEAPINGHPEMDRGSMAADNKKRYKHHRNLIWSLFATVIGCPLCGVVAVYYAITSADSWDYGDIKDSRRRARLSMRWSMYSMCTFLLVLAGVVAAVVYAVLGLMPMMKDFKMNIGIVGPLEVDIV</sequence>
<dbReference type="Pfam" id="PF04505">
    <property type="entry name" value="CD225"/>
    <property type="match status" value="1"/>
</dbReference>
<evidence type="ECO:0000256" key="6">
    <source>
        <dbReference type="SAM" id="MobiDB-lite"/>
    </source>
</evidence>
<keyword evidence="5 7" id="KW-0472">Membrane</keyword>
<evidence type="ECO:0000313" key="8">
    <source>
        <dbReference type="EMBL" id="CAH1776830.1"/>
    </source>
</evidence>
<comment type="similarity">
    <text evidence="2">Belongs to the CD225/Dispanin family.</text>
</comment>
<dbReference type="AlphaFoldDB" id="A0A8J1TG55"/>
<proteinExistence type="inferred from homology"/>
<feature type="transmembrane region" description="Helical" evidence="7">
    <location>
        <begin position="54"/>
        <end position="77"/>
    </location>
</feature>
<evidence type="ECO:0000256" key="3">
    <source>
        <dbReference type="ARBA" id="ARBA00022692"/>
    </source>
</evidence>
<feature type="compositionally biased region" description="Acidic residues" evidence="6">
    <location>
        <begin position="1"/>
        <end position="11"/>
    </location>
</feature>